<dbReference type="InterPro" id="IPR005475">
    <property type="entry name" value="Transketolase-like_Pyr-bd"/>
</dbReference>
<feature type="binding site" evidence="14">
    <location>
        <position position="82"/>
    </location>
    <ligand>
        <name>thiamine diphosphate</name>
        <dbReference type="ChEBI" id="CHEBI:58937"/>
    </ligand>
</feature>
<feature type="binding site" evidence="13">
    <location>
        <position position="490"/>
    </location>
    <ligand>
        <name>substrate</name>
    </ligand>
</feature>
<dbReference type="GO" id="GO:0005829">
    <property type="term" value="C:cytosol"/>
    <property type="evidence" value="ECO:0007669"/>
    <property type="project" value="TreeGrafter"/>
</dbReference>
<keyword evidence="19" id="KW-1185">Reference proteome</keyword>
<dbReference type="InterPro" id="IPR055152">
    <property type="entry name" value="Transketolase-like_C_2"/>
</dbReference>
<feature type="binding site" evidence="15">
    <location>
        <position position="201"/>
    </location>
    <ligand>
        <name>Mg(2+)</name>
        <dbReference type="ChEBI" id="CHEBI:18420"/>
    </ligand>
</feature>
<sequence length="683" mass="72678">MNSAATGALNAPAVFSPQSTRNMANAIRALAMDAVQAANSGHPGMPMGMAEMAVALWRDHLKHNPANPGWFDRDRFVVSNGHGSMLIYALLHLAGYDLPMSEIKNFRQLHSKTPGHPEVGITPGVETTTGPLGQGITNAVGMALAEKLLATQFNKPGHTIVDHFTYVFLGDGCLMEGISHEACSLAGTLGLNKLIALYDDNGISIDGRVEYWFADNTPKRFEAYGWHVIPNVDGHDVAAVSAAIAQAKASDKPTLICCKTLIGKGAPGLEGGDKVHGSPLGDKAIAETRAAIGWPHAPFEIPAEVYAAWDAKSSGAHAEGAWNTRFSAYQAAFPAEAAEFIRRMRGELPANWSASVEAILAAINTKAETIATRKASQNAIEALGPVLPEFLGGSADLTGSNLTNWSGSVAVRASADGKDFVAGNHINYGVREFGMSAIMNGITLHGGYIPYGGTFLTFSDYSRNALRMAALMKQRSIFVFTHDSIGLGEDGPTHQSVEHVSSLRLIPQLDVWRPCDTVESAVSWVQAIERKEGPSALIFSRQNLPFVSRDAAQIAAVKRGGYVLRDAVNPKLILLATGSEIALALGAAEKLAEQGIAARVVSMPCTNVFDRQAADWKKAVLLPGVPRVAIEAGVSDFWRKYVGLEGAVVGIDTFGESAPAGVLFKYFGFTVEHVVATAQQVLK</sequence>
<comment type="cofactor">
    <cofactor evidence="2">
        <name>Co(2+)</name>
        <dbReference type="ChEBI" id="CHEBI:48828"/>
    </cofactor>
</comment>
<comment type="similarity">
    <text evidence="3">Belongs to the transketolase family.</text>
</comment>
<feature type="binding site" evidence="14">
    <location>
        <position position="276"/>
    </location>
    <ligand>
        <name>thiamine diphosphate</name>
        <dbReference type="ChEBI" id="CHEBI:58937"/>
    </ligand>
</feature>
<evidence type="ECO:0000256" key="6">
    <source>
        <dbReference type="ARBA" id="ARBA00022679"/>
    </source>
</evidence>
<dbReference type="CDD" id="cd07033">
    <property type="entry name" value="TPP_PYR_DXS_TK_like"/>
    <property type="match status" value="1"/>
</dbReference>
<dbReference type="Gene3D" id="3.40.50.970">
    <property type="match status" value="2"/>
</dbReference>
<evidence type="ECO:0000256" key="16">
    <source>
        <dbReference type="PIRSR" id="PIRSR605478-5"/>
    </source>
</evidence>
<dbReference type="Proteomes" id="UP000252357">
    <property type="component" value="Unassembled WGS sequence"/>
</dbReference>
<dbReference type="SUPFAM" id="SSF52922">
    <property type="entry name" value="TK C-terminal domain-like"/>
    <property type="match status" value="1"/>
</dbReference>
<dbReference type="OrthoDB" id="8732661at2"/>
<dbReference type="InterPro" id="IPR005474">
    <property type="entry name" value="Transketolase_N"/>
</dbReference>
<dbReference type="InterPro" id="IPR049557">
    <property type="entry name" value="Transketolase_CS"/>
</dbReference>
<dbReference type="EMBL" id="QPGB01000002">
    <property type="protein sequence ID" value="RCS58340.1"/>
    <property type="molecule type" value="Genomic_DNA"/>
</dbReference>
<evidence type="ECO:0000256" key="7">
    <source>
        <dbReference type="ARBA" id="ARBA00022723"/>
    </source>
</evidence>
<comment type="cofactor">
    <cofactor evidence="14">
        <name>thiamine diphosphate</name>
        <dbReference type="ChEBI" id="CHEBI:58937"/>
    </cofactor>
    <text evidence="14">Binds 1 thiamine pyrophosphate per subunit. During the reaction, the substrate forms a covalent intermediate with the cofactor.</text>
</comment>
<dbReference type="FunFam" id="3.40.50.970:FF:000004">
    <property type="entry name" value="Transketolase"/>
    <property type="match status" value="1"/>
</dbReference>
<feature type="binding site" evidence="13">
    <location>
        <position position="400"/>
    </location>
    <ligand>
        <name>substrate</name>
    </ligand>
</feature>
<dbReference type="InterPro" id="IPR033247">
    <property type="entry name" value="Transketolase_fam"/>
</dbReference>
<dbReference type="RefSeq" id="WP_114402422.1">
    <property type="nucleotide sequence ID" value="NZ_QPGB01000002.1"/>
</dbReference>
<dbReference type="PANTHER" id="PTHR43522">
    <property type="entry name" value="TRANSKETOLASE"/>
    <property type="match status" value="1"/>
</dbReference>
<evidence type="ECO:0000256" key="12">
    <source>
        <dbReference type="PIRSR" id="PIRSR605478-1"/>
    </source>
</evidence>
<comment type="caution">
    <text evidence="18">The sequence shown here is derived from an EMBL/GenBank/DDBJ whole genome shotgun (WGS) entry which is preliminary data.</text>
</comment>
<feature type="site" description="Important for catalytic activity" evidence="16">
    <location>
        <position position="276"/>
    </location>
</feature>
<comment type="subunit">
    <text evidence="4">Homodimer.</text>
</comment>
<evidence type="ECO:0000256" key="2">
    <source>
        <dbReference type="ARBA" id="ARBA00001941"/>
    </source>
</evidence>
<evidence type="ECO:0000256" key="9">
    <source>
        <dbReference type="ARBA" id="ARBA00023052"/>
    </source>
</evidence>
<comment type="cofactor">
    <cofactor evidence="15">
        <name>Mg(2+)</name>
        <dbReference type="ChEBI" id="CHEBI:18420"/>
    </cofactor>
    <text evidence="15">Binds 1 Mg(2+) ion per subunit. Can also utilize other divalent metal cations, such as Ca(2+), Mn(2+) and Co(2+).</text>
</comment>
<evidence type="ECO:0000256" key="13">
    <source>
        <dbReference type="PIRSR" id="PIRSR605478-2"/>
    </source>
</evidence>
<dbReference type="Gene3D" id="3.40.50.920">
    <property type="match status" value="1"/>
</dbReference>
<dbReference type="Pfam" id="PF00456">
    <property type="entry name" value="Transketolase_N"/>
    <property type="match status" value="1"/>
</dbReference>
<comment type="catalytic activity">
    <reaction evidence="10">
        <text>D-sedoheptulose 7-phosphate + D-glyceraldehyde 3-phosphate = aldehydo-D-ribose 5-phosphate + D-xylulose 5-phosphate</text>
        <dbReference type="Rhea" id="RHEA:10508"/>
        <dbReference type="ChEBI" id="CHEBI:57483"/>
        <dbReference type="ChEBI" id="CHEBI:57737"/>
        <dbReference type="ChEBI" id="CHEBI:58273"/>
        <dbReference type="ChEBI" id="CHEBI:59776"/>
        <dbReference type="EC" id="2.2.1.1"/>
    </reaction>
</comment>
<dbReference type="PROSITE" id="PS00801">
    <property type="entry name" value="TRANSKETOLASE_1"/>
    <property type="match status" value="1"/>
</dbReference>
<feature type="binding site" evidence="15">
    <location>
        <position position="171"/>
    </location>
    <ligand>
        <name>Mg(2+)</name>
        <dbReference type="ChEBI" id="CHEBI:18420"/>
    </ligand>
</feature>
<evidence type="ECO:0000259" key="17">
    <source>
        <dbReference type="SMART" id="SM00861"/>
    </source>
</evidence>
<dbReference type="Pfam" id="PF02779">
    <property type="entry name" value="Transket_pyr"/>
    <property type="match status" value="1"/>
</dbReference>
<keyword evidence="8 15" id="KW-0460">Magnesium</keyword>
<organism evidence="18 19">
    <name type="scientific">Parvibium lacunae</name>
    <dbReference type="NCBI Taxonomy" id="1888893"/>
    <lineage>
        <taxon>Bacteria</taxon>
        <taxon>Pseudomonadati</taxon>
        <taxon>Pseudomonadota</taxon>
        <taxon>Betaproteobacteria</taxon>
        <taxon>Burkholderiales</taxon>
        <taxon>Alcaligenaceae</taxon>
        <taxon>Parvibium</taxon>
    </lineage>
</organism>
<proteinExistence type="inferred from homology"/>
<evidence type="ECO:0000256" key="1">
    <source>
        <dbReference type="ARBA" id="ARBA00001913"/>
    </source>
</evidence>
<evidence type="ECO:0000313" key="19">
    <source>
        <dbReference type="Proteomes" id="UP000252357"/>
    </source>
</evidence>
<feature type="binding site" evidence="13">
    <location>
        <position position="482"/>
    </location>
    <ligand>
        <name>substrate</name>
    </ligand>
</feature>
<feature type="binding site" evidence="13">
    <location>
        <position position="42"/>
    </location>
    <ligand>
        <name>substrate</name>
    </ligand>
</feature>
<gene>
    <name evidence="18" type="primary">tkt</name>
    <name evidence="18" type="ORF">DU000_05835</name>
</gene>
<comment type="cofactor">
    <cofactor evidence="1">
        <name>Ca(2+)</name>
        <dbReference type="ChEBI" id="CHEBI:29108"/>
    </cofactor>
</comment>
<reference evidence="18 19" key="1">
    <citation type="journal article" date="2018" name="Int. J. Syst. Evol. Microbiol.">
        <title>Parvibium lacunae gen. nov., sp. nov., a new member of the family Alcaligenaceae isolated from a freshwater pond.</title>
        <authorList>
            <person name="Chen W.M."/>
            <person name="Xie P.B."/>
            <person name="Hsu M.Y."/>
            <person name="Sheu S.Y."/>
        </authorList>
    </citation>
    <scope>NUCLEOTIDE SEQUENCE [LARGE SCALE GENOMIC DNA]</scope>
    <source>
        <strain evidence="18 19">KMB9</strain>
    </source>
</reference>
<dbReference type="InterPro" id="IPR009014">
    <property type="entry name" value="Transketo_C/PFOR_II"/>
</dbReference>
<feature type="binding site" evidence="14">
    <location>
        <begin position="130"/>
        <end position="132"/>
    </location>
    <ligand>
        <name>thiamine diphosphate</name>
        <dbReference type="ChEBI" id="CHEBI:58937"/>
    </ligand>
</feature>
<protein>
    <recommendedName>
        <fullName evidence="5 11">Transketolase</fullName>
        <ecNumber evidence="5 11">2.2.1.1</ecNumber>
    </recommendedName>
</protein>
<feature type="binding site" evidence="15">
    <location>
        <position position="203"/>
    </location>
    <ligand>
        <name>Mg(2+)</name>
        <dbReference type="ChEBI" id="CHEBI:18420"/>
    </ligand>
</feature>
<dbReference type="FunFam" id="3.40.50.970:FF:000003">
    <property type="entry name" value="Transketolase"/>
    <property type="match status" value="1"/>
</dbReference>
<dbReference type="InterPro" id="IPR005478">
    <property type="entry name" value="Transketolase_bac-like"/>
</dbReference>
<accession>A0A368L5B7</accession>
<evidence type="ECO:0000256" key="14">
    <source>
        <dbReference type="PIRSR" id="PIRSR605478-3"/>
    </source>
</evidence>
<dbReference type="Pfam" id="PF22613">
    <property type="entry name" value="Transketolase_C_1"/>
    <property type="match status" value="1"/>
</dbReference>
<feature type="binding site" evidence="13">
    <location>
        <position position="494"/>
    </location>
    <ligand>
        <name>substrate</name>
    </ligand>
</feature>
<dbReference type="GO" id="GO:0009052">
    <property type="term" value="P:pentose-phosphate shunt, non-oxidative branch"/>
    <property type="evidence" value="ECO:0007669"/>
    <property type="project" value="UniProtKB-ARBA"/>
</dbReference>
<feature type="site" description="Important for catalytic activity" evidence="16">
    <location>
        <position position="42"/>
    </location>
</feature>
<feature type="binding site" evidence="14">
    <location>
        <position position="201"/>
    </location>
    <ligand>
        <name>thiamine diphosphate</name>
        <dbReference type="ChEBI" id="CHEBI:58937"/>
    </ligand>
</feature>
<dbReference type="EC" id="2.2.1.1" evidence="5 11"/>
<evidence type="ECO:0000313" key="18">
    <source>
        <dbReference type="EMBL" id="RCS58340.1"/>
    </source>
</evidence>
<dbReference type="NCBIfam" id="TIGR00232">
    <property type="entry name" value="tktlase_bact"/>
    <property type="match status" value="1"/>
</dbReference>
<evidence type="ECO:0000256" key="8">
    <source>
        <dbReference type="ARBA" id="ARBA00022842"/>
    </source>
</evidence>
<feature type="binding site" evidence="14">
    <location>
        <position position="172"/>
    </location>
    <ligand>
        <name>thiamine diphosphate</name>
        <dbReference type="ChEBI" id="CHEBI:58937"/>
    </ligand>
</feature>
<feature type="binding site" evidence="13">
    <location>
        <position position="541"/>
    </location>
    <ligand>
        <name>substrate</name>
    </ligand>
</feature>
<dbReference type="SMART" id="SM00861">
    <property type="entry name" value="Transket_pyr"/>
    <property type="match status" value="1"/>
</dbReference>
<evidence type="ECO:0000256" key="11">
    <source>
        <dbReference type="NCBIfam" id="TIGR00232"/>
    </source>
</evidence>
<dbReference type="GO" id="GO:0004802">
    <property type="term" value="F:transketolase activity"/>
    <property type="evidence" value="ECO:0007669"/>
    <property type="project" value="UniProtKB-UniRule"/>
</dbReference>
<dbReference type="GO" id="GO:0046872">
    <property type="term" value="F:metal ion binding"/>
    <property type="evidence" value="ECO:0007669"/>
    <property type="project" value="UniProtKB-KW"/>
</dbReference>
<keyword evidence="9 14" id="KW-0786">Thiamine pyrophosphate</keyword>
<feature type="active site" description="Proton donor" evidence="12">
    <location>
        <position position="432"/>
    </location>
</feature>
<feature type="binding site" evidence="14">
    <location>
        <position position="458"/>
    </location>
    <ligand>
        <name>thiamine diphosphate</name>
        <dbReference type="ChEBI" id="CHEBI:58937"/>
    </ligand>
</feature>
<dbReference type="PANTHER" id="PTHR43522:SF2">
    <property type="entry name" value="TRANSKETOLASE 1-RELATED"/>
    <property type="match status" value="1"/>
</dbReference>
<name>A0A368L5B7_9BURK</name>
<evidence type="ECO:0000256" key="4">
    <source>
        <dbReference type="ARBA" id="ARBA00011738"/>
    </source>
</evidence>
<dbReference type="AlphaFoldDB" id="A0A368L5B7"/>
<feature type="domain" description="Transketolase-like pyrimidine-binding" evidence="17">
    <location>
        <begin position="370"/>
        <end position="546"/>
    </location>
</feature>
<evidence type="ECO:0000256" key="15">
    <source>
        <dbReference type="PIRSR" id="PIRSR605478-4"/>
    </source>
</evidence>
<dbReference type="InterPro" id="IPR029061">
    <property type="entry name" value="THDP-binding"/>
</dbReference>
<evidence type="ECO:0000256" key="5">
    <source>
        <dbReference type="ARBA" id="ARBA00013152"/>
    </source>
</evidence>
<dbReference type="SUPFAM" id="SSF52518">
    <property type="entry name" value="Thiamin diphosphate-binding fold (THDP-binding)"/>
    <property type="match status" value="2"/>
</dbReference>
<dbReference type="FunFam" id="3.40.50.920:FF:000003">
    <property type="entry name" value="Transketolase"/>
    <property type="match status" value="1"/>
</dbReference>
<dbReference type="CDD" id="cd02012">
    <property type="entry name" value="TPP_TK"/>
    <property type="match status" value="1"/>
</dbReference>
<feature type="binding site" evidence="13">
    <location>
        <position position="373"/>
    </location>
    <ligand>
        <name>substrate</name>
    </ligand>
</feature>
<keyword evidence="7 15" id="KW-0479">Metal-binding</keyword>
<feature type="binding site" evidence="13">
    <location>
        <position position="276"/>
    </location>
    <ligand>
        <name>substrate</name>
    </ligand>
</feature>
<evidence type="ECO:0000256" key="3">
    <source>
        <dbReference type="ARBA" id="ARBA00007131"/>
    </source>
</evidence>
<keyword evidence="6 18" id="KW-0808">Transferase</keyword>
<evidence type="ECO:0000256" key="10">
    <source>
        <dbReference type="ARBA" id="ARBA00049473"/>
    </source>
</evidence>